<sequence>MQLEIEIEAIKRENDQSKLKSLNLELANVKEERNEIFAKWETEKSVVDNIQKTKMDIENYKAEAERAERNGDYGKVAEIRYGKIKDAQENRQNCKRNSQNNRMPAH</sequence>
<keyword evidence="4" id="KW-1185">Reference proteome</keyword>
<accession>A0ABY5YBG4</accession>
<name>A0ABY5YBG4_9FLAO</name>
<keyword evidence="1" id="KW-0175">Coiled coil</keyword>
<gene>
    <name evidence="3" type="ORF">NYZ99_09460</name>
</gene>
<proteinExistence type="predicted"/>
<dbReference type="Proteomes" id="UP001059209">
    <property type="component" value="Chromosome"/>
</dbReference>
<evidence type="ECO:0000256" key="1">
    <source>
        <dbReference type="SAM" id="Coils"/>
    </source>
</evidence>
<dbReference type="SUPFAM" id="SSF52540">
    <property type="entry name" value="P-loop containing nucleoside triphosphate hydrolases"/>
    <property type="match status" value="1"/>
</dbReference>
<dbReference type="InterPro" id="IPR027417">
    <property type="entry name" value="P-loop_NTPase"/>
</dbReference>
<organism evidence="3 4">
    <name type="scientific">Maribacter litopenaei</name>
    <dbReference type="NCBI Taxonomy" id="2976127"/>
    <lineage>
        <taxon>Bacteria</taxon>
        <taxon>Pseudomonadati</taxon>
        <taxon>Bacteroidota</taxon>
        <taxon>Flavobacteriia</taxon>
        <taxon>Flavobacteriales</taxon>
        <taxon>Flavobacteriaceae</taxon>
        <taxon>Maribacter</taxon>
    </lineage>
</organism>
<dbReference type="EMBL" id="CP104205">
    <property type="protein sequence ID" value="UWX56398.1"/>
    <property type="molecule type" value="Genomic_DNA"/>
</dbReference>
<evidence type="ECO:0000313" key="4">
    <source>
        <dbReference type="Proteomes" id="UP001059209"/>
    </source>
</evidence>
<evidence type="ECO:0000313" key="3">
    <source>
        <dbReference type="EMBL" id="UWX56398.1"/>
    </source>
</evidence>
<feature type="region of interest" description="Disordered" evidence="2">
    <location>
        <begin position="84"/>
        <end position="106"/>
    </location>
</feature>
<feature type="compositionally biased region" description="Polar residues" evidence="2">
    <location>
        <begin position="95"/>
        <end position="106"/>
    </location>
</feature>
<dbReference type="Gene3D" id="6.10.140.130">
    <property type="match status" value="1"/>
</dbReference>
<evidence type="ECO:0000256" key="2">
    <source>
        <dbReference type="SAM" id="MobiDB-lite"/>
    </source>
</evidence>
<feature type="coiled-coil region" evidence="1">
    <location>
        <begin position="12"/>
        <end position="70"/>
    </location>
</feature>
<reference evidence="3" key="1">
    <citation type="submission" date="2022-09" db="EMBL/GenBank/DDBJ databases">
        <title>Maribacter litopenaei sp. nov., isolated from the intestinal tract of the Pacific White Shrimp, Litopenaeus vannamei.</title>
        <authorList>
            <person name="Kim S.Y."/>
            <person name="Hwang C.Y."/>
        </authorList>
    </citation>
    <scope>NUCLEOTIDE SEQUENCE</scope>
    <source>
        <strain evidence="3">HL-LV01</strain>
    </source>
</reference>
<protein>
    <submittedName>
        <fullName evidence="3">Uncharacterized protein</fullName>
    </submittedName>
</protein>